<dbReference type="NCBIfam" id="TIGR02983">
    <property type="entry name" value="SigE-fam_strep"/>
    <property type="match status" value="1"/>
</dbReference>
<accession>A0ABU0ZVK1</accession>
<dbReference type="NCBIfam" id="TIGR02937">
    <property type="entry name" value="sigma70-ECF"/>
    <property type="match status" value="1"/>
</dbReference>
<protein>
    <submittedName>
        <fullName evidence="8">SigE family RNA polymerase sigma factor</fullName>
    </submittedName>
</protein>
<dbReference type="InterPro" id="IPR014325">
    <property type="entry name" value="RNA_pol_sigma-E_actinobac"/>
</dbReference>
<dbReference type="InterPro" id="IPR014284">
    <property type="entry name" value="RNA_pol_sigma-70_dom"/>
</dbReference>
<evidence type="ECO:0000313" key="9">
    <source>
        <dbReference type="Proteomes" id="UP001230908"/>
    </source>
</evidence>
<dbReference type="InterPro" id="IPR036388">
    <property type="entry name" value="WH-like_DNA-bd_sf"/>
</dbReference>
<dbReference type="Proteomes" id="UP001230908">
    <property type="component" value="Unassembled WGS sequence"/>
</dbReference>
<evidence type="ECO:0000256" key="5">
    <source>
        <dbReference type="ARBA" id="ARBA00023163"/>
    </source>
</evidence>
<evidence type="ECO:0000313" key="8">
    <source>
        <dbReference type="EMBL" id="MDQ7911071.1"/>
    </source>
</evidence>
<dbReference type="EMBL" id="JAVHUY010000069">
    <property type="protein sequence ID" value="MDQ7911071.1"/>
    <property type="molecule type" value="Genomic_DNA"/>
</dbReference>
<dbReference type="Pfam" id="PF04545">
    <property type="entry name" value="Sigma70_r4"/>
    <property type="match status" value="1"/>
</dbReference>
<dbReference type="InterPro" id="IPR013325">
    <property type="entry name" value="RNA_pol_sigma_r2"/>
</dbReference>
<dbReference type="InterPro" id="IPR007627">
    <property type="entry name" value="RNA_pol_sigma70_r2"/>
</dbReference>
<dbReference type="CDD" id="cd06171">
    <property type="entry name" value="Sigma70_r4"/>
    <property type="match status" value="1"/>
</dbReference>
<evidence type="ECO:0000256" key="1">
    <source>
        <dbReference type="ARBA" id="ARBA00010641"/>
    </source>
</evidence>
<evidence type="ECO:0000256" key="4">
    <source>
        <dbReference type="ARBA" id="ARBA00023125"/>
    </source>
</evidence>
<organism evidence="8 9">
    <name type="scientific">Phytohabitans maris</name>
    <dbReference type="NCBI Taxonomy" id="3071409"/>
    <lineage>
        <taxon>Bacteria</taxon>
        <taxon>Bacillati</taxon>
        <taxon>Actinomycetota</taxon>
        <taxon>Actinomycetes</taxon>
        <taxon>Micromonosporales</taxon>
        <taxon>Micromonosporaceae</taxon>
    </lineage>
</organism>
<gene>
    <name evidence="8" type="ORF">RB614_41945</name>
</gene>
<keyword evidence="4" id="KW-0238">DNA-binding</keyword>
<dbReference type="InterPro" id="IPR007630">
    <property type="entry name" value="RNA_pol_sigma70_r4"/>
</dbReference>
<dbReference type="PANTHER" id="PTHR43133">
    <property type="entry name" value="RNA POLYMERASE ECF-TYPE SIGMA FACTO"/>
    <property type="match status" value="1"/>
</dbReference>
<dbReference type="Pfam" id="PF04542">
    <property type="entry name" value="Sigma70_r2"/>
    <property type="match status" value="1"/>
</dbReference>
<feature type="domain" description="RNA polymerase sigma-70 region 4" evidence="7">
    <location>
        <begin position="107"/>
        <end position="156"/>
    </location>
</feature>
<evidence type="ECO:0000259" key="6">
    <source>
        <dbReference type="Pfam" id="PF04542"/>
    </source>
</evidence>
<evidence type="ECO:0000256" key="3">
    <source>
        <dbReference type="ARBA" id="ARBA00023082"/>
    </source>
</evidence>
<comment type="similarity">
    <text evidence="1">Belongs to the sigma-70 factor family. ECF subfamily.</text>
</comment>
<comment type="caution">
    <text evidence="8">The sequence shown here is derived from an EMBL/GenBank/DDBJ whole genome shotgun (WGS) entry which is preliminary data.</text>
</comment>
<dbReference type="InterPro" id="IPR013324">
    <property type="entry name" value="RNA_pol_sigma_r3/r4-like"/>
</dbReference>
<dbReference type="Gene3D" id="1.10.10.10">
    <property type="entry name" value="Winged helix-like DNA-binding domain superfamily/Winged helix DNA-binding domain"/>
    <property type="match status" value="1"/>
</dbReference>
<dbReference type="SUPFAM" id="SSF88659">
    <property type="entry name" value="Sigma3 and sigma4 domains of RNA polymerase sigma factors"/>
    <property type="match status" value="1"/>
</dbReference>
<dbReference type="PANTHER" id="PTHR43133:SF50">
    <property type="entry name" value="ECF RNA POLYMERASE SIGMA FACTOR SIGM"/>
    <property type="match status" value="1"/>
</dbReference>
<keyword evidence="5" id="KW-0804">Transcription</keyword>
<name>A0ABU0ZVK1_9ACTN</name>
<sequence length="171" mass="19169">MKDADKAFEEFVRSRSPALVRYGYVLTGNPHDAADLAQEALARLGSAWSRVRKKDDPEGYARTTMARLHISRWRRLRRERLVGEPPDRGYADPGLDRAEGDAGLWRALGELPRRQRAVLVLRYYEHHTDEEIAALLGISRGTVRSQAARALDKLRANWAPAHASTTAGGVK</sequence>
<dbReference type="RefSeq" id="WP_308718298.1">
    <property type="nucleotide sequence ID" value="NZ_JAVHUY010000069.1"/>
</dbReference>
<evidence type="ECO:0000256" key="2">
    <source>
        <dbReference type="ARBA" id="ARBA00023015"/>
    </source>
</evidence>
<evidence type="ECO:0000259" key="7">
    <source>
        <dbReference type="Pfam" id="PF04545"/>
    </source>
</evidence>
<proteinExistence type="inferred from homology"/>
<feature type="domain" description="RNA polymerase sigma-70 region 2" evidence="6">
    <location>
        <begin position="12"/>
        <end position="78"/>
    </location>
</feature>
<keyword evidence="9" id="KW-1185">Reference proteome</keyword>
<dbReference type="InterPro" id="IPR039425">
    <property type="entry name" value="RNA_pol_sigma-70-like"/>
</dbReference>
<reference evidence="8 9" key="1">
    <citation type="submission" date="2023-08" db="EMBL/GenBank/DDBJ databases">
        <title>Phytohabitans sansha sp. nov., isolated from marine sediment.</title>
        <authorList>
            <person name="Zhao Y."/>
            <person name="Yi K."/>
        </authorList>
    </citation>
    <scope>NUCLEOTIDE SEQUENCE [LARGE SCALE GENOMIC DNA]</scope>
    <source>
        <strain evidence="8 9">ZYX-F-186</strain>
    </source>
</reference>
<keyword evidence="2" id="KW-0805">Transcription regulation</keyword>
<dbReference type="Gene3D" id="1.10.1740.10">
    <property type="match status" value="1"/>
</dbReference>
<keyword evidence="3" id="KW-0731">Sigma factor</keyword>
<dbReference type="SUPFAM" id="SSF88946">
    <property type="entry name" value="Sigma2 domain of RNA polymerase sigma factors"/>
    <property type="match status" value="1"/>
</dbReference>